<gene>
    <name evidence="9" type="ORF">EVJ58_g4803</name>
</gene>
<dbReference type="PANTHER" id="PTHR11409">
    <property type="entry name" value="ADENOSINE DEAMINASE"/>
    <property type="match status" value="1"/>
</dbReference>
<evidence type="ECO:0000259" key="8">
    <source>
        <dbReference type="Pfam" id="PF00962"/>
    </source>
</evidence>
<dbReference type="GO" id="GO:0009117">
    <property type="term" value="P:nucleotide metabolic process"/>
    <property type="evidence" value="ECO:0007669"/>
    <property type="project" value="UniProtKB-KW"/>
</dbReference>
<proteinExistence type="inferred from homology"/>
<dbReference type="GO" id="GO:0006154">
    <property type="term" value="P:adenosine catabolic process"/>
    <property type="evidence" value="ECO:0007669"/>
    <property type="project" value="TreeGrafter"/>
</dbReference>
<evidence type="ECO:0000256" key="6">
    <source>
        <dbReference type="ARBA" id="ARBA00023080"/>
    </source>
</evidence>
<protein>
    <recommendedName>
        <fullName evidence="8">Adenosine deaminase domain-containing protein</fullName>
    </recommendedName>
</protein>
<dbReference type="GO" id="GO:0046872">
    <property type="term" value="F:metal ion binding"/>
    <property type="evidence" value="ECO:0007669"/>
    <property type="project" value="UniProtKB-KW"/>
</dbReference>
<keyword evidence="6" id="KW-0546">Nucleotide metabolism</keyword>
<accession>A0A4Y9YEL6</accession>
<evidence type="ECO:0000313" key="9">
    <source>
        <dbReference type="EMBL" id="TFY60984.1"/>
    </source>
</evidence>
<feature type="domain" description="Adenosine deaminase" evidence="8">
    <location>
        <begin position="29"/>
        <end position="351"/>
    </location>
</feature>
<dbReference type="Proteomes" id="UP000298390">
    <property type="component" value="Unassembled WGS sequence"/>
</dbReference>
<dbReference type="Pfam" id="PF00962">
    <property type="entry name" value="A_deaminase"/>
    <property type="match status" value="1"/>
</dbReference>
<evidence type="ECO:0000256" key="2">
    <source>
        <dbReference type="ARBA" id="ARBA00006676"/>
    </source>
</evidence>
<organism evidence="9 10">
    <name type="scientific">Rhodofomes roseus</name>
    <dbReference type="NCBI Taxonomy" id="34475"/>
    <lineage>
        <taxon>Eukaryota</taxon>
        <taxon>Fungi</taxon>
        <taxon>Dikarya</taxon>
        <taxon>Basidiomycota</taxon>
        <taxon>Agaricomycotina</taxon>
        <taxon>Agaricomycetes</taxon>
        <taxon>Polyporales</taxon>
        <taxon>Rhodofomes</taxon>
    </lineage>
</organism>
<keyword evidence="4" id="KW-0378">Hydrolase</keyword>
<evidence type="ECO:0000256" key="5">
    <source>
        <dbReference type="ARBA" id="ARBA00022833"/>
    </source>
</evidence>
<dbReference type="EMBL" id="SEKV01000228">
    <property type="protein sequence ID" value="TFY60984.1"/>
    <property type="molecule type" value="Genomic_DNA"/>
</dbReference>
<dbReference type="SUPFAM" id="SSF51556">
    <property type="entry name" value="Metallo-dependent hydrolases"/>
    <property type="match status" value="1"/>
</dbReference>
<dbReference type="InterPro" id="IPR006330">
    <property type="entry name" value="Ado/ade_deaminase"/>
</dbReference>
<evidence type="ECO:0000313" key="10">
    <source>
        <dbReference type="Proteomes" id="UP000298390"/>
    </source>
</evidence>
<evidence type="ECO:0000256" key="7">
    <source>
        <dbReference type="ARBA" id="ARBA00048787"/>
    </source>
</evidence>
<evidence type="ECO:0000256" key="3">
    <source>
        <dbReference type="ARBA" id="ARBA00022723"/>
    </source>
</evidence>
<sequence length="373" mass="41123">MSSHGIAGFAAAALASLTPKQIEFLRSLPKAELHAHLNGSIPLSVLQDLSRDYLRDQQSHDDANAEAVRAGIDRLSQGVVFTEIHDFFGLFPAIYTLTSTPQSLAKAARAVLHHFLSPSDDGPPEAAYLELRSTPRETPATSRLQYLEAILDEVEKFGEEQAALIVSMDRRMTPEVASECVDCAIKLRDAGRRVVGVDLCGDVKAGNVANFEAQFRKAKTAGLGVTTHIAEIPETPAEEIQQLLSYEPDRLGHATFLDETSKELVRNSNSCIEICLSSNLLCKTVDNLDVHHIRYYLRHNHPIAICTDDILPFRNSLLGEYALLMAAPPLGLGLSEEEIRRVAQMGLECRFPCKTTDIPLQHFVVIHVWHNSA</sequence>
<dbReference type="InterPro" id="IPR032466">
    <property type="entry name" value="Metal_Hydrolase"/>
</dbReference>
<comment type="cofactor">
    <cofactor evidence="1">
        <name>Zn(2+)</name>
        <dbReference type="ChEBI" id="CHEBI:29105"/>
    </cofactor>
</comment>
<dbReference type="InterPro" id="IPR001365">
    <property type="entry name" value="A_deaminase_dom"/>
</dbReference>
<evidence type="ECO:0000256" key="4">
    <source>
        <dbReference type="ARBA" id="ARBA00022801"/>
    </source>
</evidence>
<comment type="caution">
    <text evidence="9">The sequence shown here is derived from an EMBL/GenBank/DDBJ whole genome shotgun (WGS) entry which is preliminary data.</text>
</comment>
<dbReference type="PANTHER" id="PTHR11409:SF42">
    <property type="entry name" value="ADENOSINE DEAMINASE-LIKE PROTEIN"/>
    <property type="match status" value="1"/>
</dbReference>
<dbReference type="STRING" id="34475.A0A4Y9YEL6"/>
<comment type="similarity">
    <text evidence="2">Belongs to the metallo-dependent hydrolases superfamily. Adenosine and AMP deaminases family.</text>
</comment>
<comment type="catalytic activity">
    <reaction evidence="7">
        <text>N(6)-methyl-AMP + H2O + H(+) = IMP + methylamine</text>
        <dbReference type="Rhea" id="RHEA:16001"/>
        <dbReference type="ChEBI" id="CHEBI:15377"/>
        <dbReference type="ChEBI" id="CHEBI:15378"/>
        <dbReference type="ChEBI" id="CHEBI:58053"/>
        <dbReference type="ChEBI" id="CHEBI:59338"/>
        <dbReference type="ChEBI" id="CHEBI:144842"/>
    </reaction>
    <physiologicalReaction direction="left-to-right" evidence="7">
        <dbReference type="Rhea" id="RHEA:16002"/>
    </physiologicalReaction>
</comment>
<dbReference type="GO" id="GO:0004000">
    <property type="term" value="F:adenosine deaminase activity"/>
    <property type="evidence" value="ECO:0007669"/>
    <property type="project" value="TreeGrafter"/>
</dbReference>
<dbReference type="Gene3D" id="3.20.20.140">
    <property type="entry name" value="Metal-dependent hydrolases"/>
    <property type="match status" value="1"/>
</dbReference>
<evidence type="ECO:0000256" key="1">
    <source>
        <dbReference type="ARBA" id="ARBA00001947"/>
    </source>
</evidence>
<keyword evidence="3" id="KW-0479">Metal-binding</keyword>
<name>A0A4Y9YEL6_9APHY</name>
<dbReference type="GO" id="GO:0046103">
    <property type="term" value="P:inosine biosynthetic process"/>
    <property type="evidence" value="ECO:0007669"/>
    <property type="project" value="TreeGrafter"/>
</dbReference>
<dbReference type="AlphaFoldDB" id="A0A4Y9YEL6"/>
<reference evidence="9 10" key="1">
    <citation type="submission" date="2019-01" db="EMBL/GenBank/DDBJ databases">
        <title>Genome sequencing of the rare red list fungi Fomitopsis rosea.</title>
        <authorList>
            <person name="Buettner E."/>
            <person name="Kellner H."/>
        </authorList>
    </citation>
    <scope>NUCLEOTIDE SEQUENCE [LARGE SCALE GENOMIC DNA]</scope>
    <source>
        <strain evidence="9 10">DSM 105464</strain>
    </source>
</reference>
<keyword evidence="5" id="KW-0862">Zinc</keyword>